<feature type="domain" description="HotDog ACOT-type" evidence="2">
    <location>
        <begin position="1"/>
        <end position="118"/>
    </location>
</feature>
<dbReference type="Pfam" id="PF03061">
    <property type="entry name" value="4HBT"/>
    <property type="match status" value="1"/>
</dbReference>
<proteinExistence type="predicted"/>
<keyword evidence="1" id="KW-0378">Hydrolase</keyword>
<dbReference type="PANTHER" id="PTHR11049">
    <property type="entry name" value="ACYL COENZYME A THIOESTER HYDROLASE"/>
    <property type="match status" value="1"/>
</dbReference>
<dbReference type="InterPro" id="IPR033120">
    <property type="entry name" value="HOTDOG_ACOT"/>
</dbReference>
<reference evidence="3 4" key="1">
    <citation type="journal article" date="2018" name="PLoS ONE">
        <title>The draft genome of Kipferlia bialata reveals reductive genome evolution in fornicate parasites.</title>
        <authorList>
            <person name="Tanifuji G."/>
            <person name="Takabayashi S."/>
            <person name="Kume K."/>
            <person name="Takagi M."/>
            <person name="Nakayama T."/>
            <person name="Kamikawa R."/>
            <person name="Inagaki Y."/>
            <person name="Hashimoto T."/>
        </authorList>
    </citation>
    <scope>NUCLEOTIDE SEQUENCE [LARGE SCALE GENOMIC DNA]</scope>
    <source>
        <strain evidence="3">NY0173</strain>
    </source>
</reference>
<dbReference type="SUPFAM" id="SSF54637">
    <property type="entry name" value="Thioesterase/thiol ester dehydrase-isomerase"/>
    <property type="match status" value="1"/>
</dbReference>
<dbReference type="GO" id="GO:0052816">
    <property type="term" value="F:long-chain fatty acyl-CoA hydrolase activity"/>
    <property type="evidence" value="ECO:0007669"/>
    <property type="project" value="TreeGrafter"/>
</dbReference>
<dbReference type="AlphaFoldDB" id="A0A9K3CQZ2"/>
<dbReference type="OrthoDB" id="331699at2759"/>
<gene>
    <name evidence="3" type="ORF">KIPB_000719</name>
</gene>
<evidence type="ECO:0000313" key="4">
    <source>
        <dbReference type="Proteomes" id="UP000265618"/>
    </source>
</evidence>
<dbReference type="EMBL" id="BDIP01000088">
    <property type="protein sequence ID" value="GIQ79999.1"/>
    <property type="molecule type" value="Genomic_DNA"/>
</dbReference>
<dbReference type="GO" id="GO:0005737">
    <property type="term" value="C:cytoplasm"/>
    <property type="evidence" value="ECO:0007669"/>
    <property type="project" value="TreeGrafter"/>
</dbReference>
<comment type="caution">
    <text evidence="3">The sequence shown here is derived from an EMBL/GenBank/DDBJ whole genome shotgun (WGS) entry which is preliminary data.</text>
</comment>
<dbReference type="InterPro" id="IPR029069">
    <property type="entry name" value="HotDog_dom_sf"/>
</dbReference>
<name>A0A9K3CQZ2_9EUKA</name>
<evidence type="ECO:0000259" key="2">
    <source>
        <dbReference type="PROSITE" id="PS51770"/>
    </source>
</evidence>
<dbReference type="PROSITE" id="PS51770">
    <property type="entry name" value="HOTDOG_ACOT"/>
    <property type="match status" value="1"/>
</dbReference>
<evidence type="ECO:0000256" key="1">
    <source>
        <dbReference type="ARBA" id="ARBA00022801"/>
    </source>
</evidence>
<protein>
    <recommendedName>
        <fullName evidence="2">HotDog ACOT-type domain-containing protein</fullName>
    </recommendedName>
</protein>
<accession>A0A9K3CQZ2</accession>
<dbReference type="Gene3D" id="3.10.129.10">
    <property type="entry name" value="Hotdog Thioesterase"/>
    <property type="match status" value="1"/>
</dbReference>
<keyword evidence="4" id="KW-1185">Reference proteome</keyword>
<evidence type="ECO:0000313" key="3">
    <source>
        <dbReference type="EMBL" id="GIQ79999.1"/>
    </source>
</evidence>
<organism evidence="3 4">
    <name type="scientific">Kipferlia bialata</name>
    <dbReference type="NCBI Taxonomy" id="797122"/>
    <lineage>
        <taxon>Eukaryota</taxon>
        <taxon>Metamonada</taxon>
        <taxon>Carpediemonas-like organisms</taxon>
        <taxon>Kipferlia</taxon>
    </lineage>
</organism>
<dbReference type="GO" id="GO:0006637">
    <property type="term" value="P:acyl-CoA metabolic process"/>
    <property type="evidence" value="ECO:0007669"/>
    <property type="project" value="TreeGrafter"/>
</dbReference>
<dbReference type="InterPro" id="IPR006683">
    <property type="entry name" value="Thioestr_dom"/>
</dbReference>
<dbReference type="Proteomes" id="UP000265618">
    <property type="component" value="Unassembled WGS sequence"/>
</dbReference>
<sequence>MSQKSQRSVFPIPIHCNMFNTTHGGQLLRLMDEAGGLASQRVCNSRVMTVGTHNVSFLRPALLGYCLAVKATPVTVSSGAVWVHVDVHATEHLEEGEGGQTPTHIIEGWFVYLPVNVERDPETNALCANGRSHTARKVTLVVSKADTDMVAEGEASETQAQVERYTRLQKEASALISSMKAIREMRKE</sequence>
<dbReference type="InterPro" id="IPR040170">
    <property type="entry name" value="Cytosol_ACT"/>
</dbReference>